<proteinExistence type="predicted"/>
<organism evidence="1 2">
    <name type="scientific">Aspergillus melleus</name>
    <dbReference type="NCBI Taxonomy" id="138277"/>
    <lineage>
        <taxon>Eukaryota</taxon>
        <taxon>Fungi</taxon>
        <taxon>Dikarya</taxon>
        <taxon>Ascomycota</taxon>
        <taxon>Pezizomycotina</taxon>
        <taxon>Eurotiomycetes</taxon>
        <taxon>Eurotiomycetidae</taxon>
        <taxon>Eurotiales</taxon>
        <taxon>Aspergillaceae</taxon>
        <taxon>Aspergillus</taxon>
        <taxon>Aspergillus subgen. Circumdati</taxon>
    </lineage>
</organism>
<keyword evidence="2" id="KW-1185">Reference proteome</keyword>
<evidence type="ECO:0000313" key="1">
    <source>
        <dbReference type="EMBL" id="KAK1148126.1"/>
    </source>
</evidence>
<evidence type="ECO:0000313" key="2">
    <source>
        <dbReference type="Proteomes" id="UP001177260"/>
    </source>
</evidence>
<comment type="caution">
    <text evidence="1">The sequence shown here is derived from an EMBL/GenBank/DDBJ whole genome shotgun (WGS) entry which is preliminary data.</text>
</comment>
<reference evidence="1 2" key="1">
    <citation type="journal article" date="2023" name="ACS Omega">
        <title>Identification of the Neoaspergillic Acid Biosynthesis Gene Cluster by Establishing an In Vitro CRISPR-Ribonucleoprotein Genetic System in Aspergillus melleus.</title>
        <authorList>
            <person name="Yuan B."/>
            <person name="Grau M.F."/>
            <person name="Murata R.M."/>
            <person name="Torok T."/>
            <person name="Venkateswaran K."/>
            <person name="Stajich J.E."/>
            <person name="Wang C.C.C."/>
        </authorList>
    </citation>
    <scope>NUCLEOTIDE SEQUENCE [LARGE SCALE GENOMIC DNA]</scope>
    <source>
        <strain evidence="1 2">IMV 1140</strain>
    </source>
</reference>
<dbReference type="Proteomes" id="UP001177260">
    <property type="component" value="Unassembled WGS sequence"/>
</dbReference>
<protein>
    <submittedName>
        <fullName evidence="1">Uncharacterized protein</fullName>
    </submittedName>
</protein>
<name>A0ACC3BCY5_9EURO</name>
<sequence length="179" mass="19155">MMLHSTIGIISLCLTNSVLAASASFGLYAYGDNIGGLQMYYADGNAVVSKQAPSNATTAAPVIFTHDDDEGLIGNPNTTDSANKPDFTNASLFVPGSSADSHQVGFTDDPSANEVTNKFVWYGNFLMVEDDTGEYTSLFTVKKSSSSTNDGEYSLLWNVTDSDEEVIEISMRSIAPSNY</sequence>
<accession>A0ACC3BCY5</accession>
<gene>
    <name evidence="1" type="ORF">N8T08_010765</name>
</gene>
<dbReference type="EMBL" id="JAOPJF010000009">
    <property type="protein sequence ID" value="KAK1148126.1"/>
    <property type="molecule type" value="Genomic_DNA"/>
</dbReference>